<dbReference type="RefSeq" id="WP_380618744.1">
    <property type="nucleotide sequence ID" value="NZ_JBHSDK010000009.1"/>
</dbReference>
<organism evidence="6 7">
    <name type="scientific">Salininema proteolyticum</name>
    <dbReference type="NCBI Taxonomy" id="1607685"/>
    <lineage>
        <taxon>Bacteria</taxon>
        <taxon>Bacillati</taxon>
        <taxon>Actinomycetota</taxon>
        <taxon>Actinomycetes</taxon>
        <taxon>Glycomycetales</taxon>
        <taxon>Glycomycetaceae</taxon>
        <taxon>Salininema</taxon>
    </lineage>
</organism>
<dbReference type="Pfam" id="PF02600">
    <property type="entry name" value="DsbB"/>
    <property type="match status" value="1"/>
</dbReference>
<feature type="transmembrane region" description="Helical" evidence="5">
    <location>
        <begin position="146"/>
        <end position="167"/>
    </location>
</feature>
<dbReference type="InterPro" id="IPR003752">
    <property type="entry name" value="DiS_bond_form_DsbB/BdbC"/>
</dbReference>
<keyword evidence="2 5" id="KW-0812">Transmembrane</keyword>
<dbReference type="Gene3D" id="1.20.1550.10">
    <property type="entry name" value="DsbB-like"/>
    <property type="match status" value="1"/>
</dbReference>
<name>A0ABV8TWB8_9ACTN</name>
<feature type="transmembrane region" description="Helical" evidence="5">
    <location>
        <begin position="42"/>
        <end position="59"/>
    </location>
</feature>
<evidence type="ECO:0000256" key="1">
    <source>
        <dbReference type="ARBA" id="ARBA00004141"/>
    </source>
</evidence>
<evidence type="ECO:0000256" key="4">
    <source>
        <dbReference type="ARBA" id="ARBA00023136"/>
    </source>
</evidence>
<accession>A0ABV8TWB8</accession>
<reference evidence="7" key="1">
    <citation type="journal article" date="2019" name="Int. J. Syst. Evol. Microbiol.">
        <title>The Global Catalogue of Microorganisms (GCM) 10K type strain sequencing project: providing services to taxonomists for standard genome sequencing and annotation.</title>
        <authorList>
            <consortium name="The Broad Institute Genomics Platform"/>
            <consortium name="The Broad Institute Genome Sequencing Center for Infectious Disease"/>
            <person name="Wu L."/>
            <person name="Ma J."/>
        </authorList>
    </citation>
    <scope>NUCLEOTIDE SEQUENCE [LARGE SCALE GENOMIC DNA]</scope>
    <source>
        <strain evidence="7">IBRC-M 10908</strain>
    </source>
</reference>
<comment type="caution">
    <text evidence="6">The sequence shown here is derived from an EMBL/GenBank/DDBJ whole genome shotgun (WGS) entry which is preliminary data.</text>
</comment>
<protein>
    <submittedName>
        <fullName evidence="6">Disulfide bond formation protein B</fullName>
    </submittedName>
</protein>
<comment type="subcellular location">
    <subcellularLocation>
        <location evidence="1">Membrane</location>
        <topology evidence="1">Multi-pass membrane protein</topology>
    </subcellularLocation>
</comment>
<sequence>MLARFISRYLPPVYVLAFLGVILGGFFEGIFGDTLPCPLCMLIRYFMFMAILPIVWLMWTRRKEEVPKGHAVTAWGLAAFSSVGGAITAGRQMLLHTQKGDPGYAGTVFGLHTYTWAFVVFVIAVLGSLVALMCVDEYKRLDRKRLPSVIMAIVLLTVVANLVYVFLEAGFHWSLPDDPQCYLLFEEC</sequence>
<feature type="transmembrane region" description="Helical" evidence="5">
    <location>
        <begin position="114"/>
        <end position="134"/>
    </location>
</feature>
<evidence type="ECO:0000313" key="6">
    <source>
        <dbReference type="EMBL" id="MFC4334745.1"/>
    </source>
</evidence>
<keyword evidence="3 5" id="KW-1133">Transmembrane helix</keyword>
<gene>
    <name evidence="6" type="ORF">ACFPET_06000</name>
</gene>
<evidence type="ECO:0000256" key="3">
    <source>
        <dbReference type="ARBA" id="ARBA00022989"/>
    </source>
</evidence>
<keyword evidence="4 5" id="KW-0472">Membrane</keyword>
<keyword evidence="7" id="KW-1185">Reference proteome</keyword>
<dbReference type="EMBL" id="JBHSDK010000009">
    <property type="protein sequence ID" value="MFC4334745.1"/>
    <property type="molecule type" value="Genomic_DNA"/>
</dbReference>
<evidence type="ECO:0000313" key="7">
    <source>
        <dbReference type="Proteomes" id="UP001595823"/>
    </source>
</evidence>
<evidence type="ECO:0000256" key="5">
    <source>
        <dbReference type="SAM" id="Phobius"/>
    </source>
</evidence>
<dbReference type="Proteomes" id="UP001595823">
    <property type="component" value="Unassembled WGS sequence"/>
</dbReference>
<dbReference type="SUPFAM" id="SSF158442">
    <property type="entry name" value="DsbB-like"/>
    <property type="match status" value="1"/>
</dbReference>
<dbReference type="InterPro" id="IPR023380">
    <property type="entry name" value="DsbB-like_sf"/>
</dbReference>
<feature type="transmembrane region" description="Helical" evidence="5">
    <location>
        <begin position="71"/>
        <end position="94"/>
    </location>
</feature>
<proteinExistence type="predicted"/>
<feature type="transmembrane region" description="Helical" evidence="5">
    <location>
        <begin position="12"/>
        <end position="30"/>
    </location>
</feature>
<evidence type="ECO:0000256" key="2">
    <source>
        <dbReference type="ARBA" id="ARBA00022692"/>
    </source>
</evidence>